<evidence type="ECO:0000313" key="15">
    <source>
        <dbReference type="EMBL" id="KAG2377868.1"/>
    </source>
</evidence>
<keyword evidence="7" id="KW-0347">Helicase</keyword>
<dbReference type="GO" id="GO:0016818">
    <property type="term" value="F:hydrolase activity, acting on acid anhydrides, in phosphorus-containing anhydrides"/>
    <property type="evidence" value="ECO:0007669"/>
    <property type="project" value="InterPro"/>
</dbReference>
<gene>
    <name evidence="15" type="ORF">C9374_008953</name>
</gene>
<dbReference type="InterPro" id="IPR006555">
    <property type="entry name" value="ATP-dep_Helicase_C"/>
</dbReference>
<proteinExistence type="inferred from homology"/>
<evidence type="ECO:0000256" key="3">
    <source>
        <dbReference type="ARBA" id="ARBA00008435"/>
    </source>
</evidence>
<dbReference type="InterPro" id="IPR006554">
    <property type="entry name" value="Helicase-like_DEXD_c2"/>
</dbReference>
<comment type="cofactor">
    <cofactor evidence="1">
        <name>[4Fe-4S] cluster</name>
        <dbReference type="ChEBI" id="CHEBI:49883"/>
    </cofactor>
</comment>
<dbReference type="Pfam" id="PF06733">
    <property type="entry name" value="DEAD_2"/>
    <property type="match status" value="1"/>
</dbReference>
<evidence type="ECO:0000256" key="7">
    <source>
        <dbReference type="ARBA" id="ARBA00022806"/>
    </source>
</evidence>
<dbReference type="PROSITE" id="PS51193">
    <property type="entry name" value="HELICASE_ATP_BIND_2"/>
    <property type="match status" value="1"/>
</dbReference>
<reference evidence="15 16" key="1">
    <citation type="journal article" date="2018" name="BMC Genomics">
        <title>The genome of Naegleria lovaniensis, the basis for a comparative approach to unravel pathogenicity factors of the human pathogenic amoeba N. fowleri.</title>
        <authorList>
            <person name="Liechti N."/>
            <person name="Schurch N."/>
            <person name="Bruggmann R."/>
            <person name="Wittwer M."/>
        </authorList>
    </citation>
    <scope>NUCLEOTIDE SEQUENCE [LARGE SCALE GENOMIC DNA]</scope>
    <source>
        <strain evidence="15 16">ATCC 30569</strain>
    </source>
</reference>
<dbReference type="NCBIfam" id="TIGR00604">
    <property type="entry name" value="rad3"/>
    <property type="match status" value="1"/>
</dbReference>
<dbReference type="GO" id="GO:0005524">
    <property type="term" value="F:ATP binding"/>
    <property type="evidence" value="ECO:0007669"/>
    <property type="project" value="UniProtKB-KW"/>
</dbReference>
<dbReference type="AlphaFoldDB" id="A0AA88GG05"/>
<dbReference type="GeneID" id="68101407"/>
<dbReference type="GO" id="GO:0046872">
    <property type="term" value="F:metal ion binding"/>
    <property type="evidence" value="ECO:0007669"/>
    <property type="project" value="UniProtKB-KW"/>
</dbReference>
<evidence type="ECO:0000256" key="4">
    <source>
        <dbReference type="ARBA" id="ARBA00022723"/>
    </source>
</evidence>
<evidence type="ECO:0000256" key="10">
    <source>
        <dbReference type="ARBA" id="ARBA00023014"/>
    </source>
</evidence>
<keyword evidence="11" id="KW-0413">Isomerase</keyword>
<evidence type="ECO:0000256" key="12">
    <source>
        <dbReference type="ARBA" id="ARBA00023242"/>
    </source>
</evidence>
<evidence type="ECO:0000256" key="5">
    <source>
        <dbReference type="ARBA" id="ARBA00022741"/>
    </source>
</evidence>
<evidence type="ECO:0000313" key="16">
    <source>
        <dbReference type="Proteomes" id="UP000816034"/>
    </source>
</evidence>
<dbReference type="InterPro" id="IPR014001">
    <property type="entry name" value="Helicase_ATP-bd"/>
</dbReference>
<evidence type="ECO:0000256" key="2">
    <source>
        <dbReference type="ARBA" id="ARBA00004123"/>
    </source>
</evidence>
<organism evidence="15 16">
    <name type="scientific">Naegleria lovaniensis</name>
    <name type="common">Amoeba</name>
    <dbReference type="NCBI Taxonomy" id="51637"/>
    <lineage>
        <taxon>Eukaryota</taxon>
        <taxon>Discoba</taxon>
        <taxon>Heterolobosea</taxon>
        <taxon>Tetramitia</taxon>
        <taxon>Eutetramitia</taxon>
        <taxon>Vahlkampfiidae</taxon>
        <taxon>Naegleria</taxon>
    </lineage>
</organism>
<feature type="region of interest" description="Disordered" evidence="13">
    <location>
        <begin position="901"/>
        <end position="925"/>
    </location>
</feature>
<dbReference type="GO" id="GO:0003678">
    <property type="term" value="F:DNA helicase activity"/>
    <property type="evidence" value="ECO:0007669"/>
    <property type="project" value="InterPro"/>
</dbReference>
<dbReference type="InterPro" id="IPR014013">
    <property type="entry name" value="Helic_SF1/SF2_ATP-bd_DinG/Rad3"/>
</dbReference>
<dbReference type="SMART" id="SM00491">
    <property type="entry name" value="HELICc2"/>
    <property type="match status" value="1"/>
</dbReference>
<accession>A0AA88GG05</accession>
<evidence type="ECO:0000256" key="11">
    <source>
        <dbReference type="ARBA" id="ARBA00023235"/>
    </source>
</evidence>
<keyword evidence="6" id="KW-0378">Hydrolase</keyword>
<dbReference type="SMART" id="SM00488">
    <property type="entry name" value="DEXDc2"/>
    <property type="match status" value="1"/>
</dbReference>
<dbReference type="Pfam" id="PF13307">
    <property type="entry name" value="Helicase_C_2"/>
    <property type="match status" value="1"/>
</dbReference>
<dbReference type="GO" id="GO:0005634">
    <property type="term" value="C:nucleus"/>
    <property type="evidence" value="ECO:0007669"/>
    <property type="project" value="UniProtKB-SubCell"/>
</dbReference>
<name>A0AA88GG05_NAELO</name>
<evidence type="ECO:0000256" key="1">
    <source>
        <dbReference type="ARBA" id="ARBA00001966"/>
    </source>
</evidence>
<dbReference type="Proteomes" id="UP000816034">
    <property type="component" value="Unassembled WGS sequence"/>
</dbReference>
<feature type="compositionally biased region" description="Low complexity" evidence="13">
    <location>
        <begin position="905"/>
        <end position="925"/>
    </location>
</feature>
<keyword evidence="4" id="KW-0479">Metal-binding</keyword>
<dbReference type="PANTHER" id="PTHR11472:SF41">
    <property type="entry name" value="ATP-DEPENDENT DNA HELICASE DDX11-RELATED"/>
    <property type="match status" value="1"/>
</dbReference>
<evidence type="ECO:0000256" key="9">
    <source>
        <dbReference type="ARBA" id="ARBA00023004"/>
    </source>
</evidence>
<sequence>MKSSSLTSGTPNNFSFPYEKPYDIQLQYMEQLFNTIQDEKIGIFESPTGSGKSLSLICGALSWLMSYYAQRDGTIRIEDHDRIGSSSSALKRKNKENDSSSDEEPAWVIEQTMKRKKEEEETARREQLEKSKKNVKKYDDRRKQFLESILKVENTHEDDNDLLLNEVDDCIFNKIGINNNLLKDLYDEDSDDDDHDRPIFSSGYSTRMDNEDRFETPKILYCTRTHSQINQFIQELRKTEFSKKVKVSNLASRQVLCINEHVLYRSTKNGKVQNSLNRMNEQCQYLRDKKLCEYDNDPSLFKDYMVLKVHDIEELLDLGKKLKICSYYGTRKAMHSAELVCMPYNSLVHEQTRKSLGVTSLKDCVVIIDEAHNLVSAIHQMHSNEIDIHQLTMVHDTLLNYFNKFKNRLSTTNQTNIKRLLNIIQGLMTFLTTENISDSNKVENGFIISITDLLFKTKMDNINLFQVAEFIEKSDLTKKLNMFMERQEEHNHDLVIIHNNNTVKRAHHTANYIHYSNSTTNNGNHKIDLSNTPTTSNNAINNVVSMLLALMNVDKDGKLFIKPNSHIKFLLLNPSVYFQSIVKEARSIILTGGTMEPIHALIQQVFPNIPSSKIHIYQCEKHIVPPNHFLPIVLTKGVGDIEFDFRFQNRQNNQDLIKSLGRTIVNMCNIVPDGIVLFFPSYQFEKTVFQYWKSNGIIDSIEKKKKFLREASANEDPNMTLDRILQEYKKIIDHNFGTSNSPITSAMGGSSNTLQRYNGSVLSCVVGGKLSEGINFSDGYGRLVVVIGLPYPNPNDIELIEQQKFFEQHTQQCNKNEYLDNICMNGVNQSIGRAIRHGKDYATVLLLDKRYQQQRLINKLSKWIRKDIVTFHSVGNAMEAVGKFYNNKRANQLEIEKERKEKWNKSITPSTSSLPSKTLASFSKR</sequence>
<feature type="region of interest" description="Disordered" evidence="13">
    <location>
        <begin position="113"/>
        <end position="134"/>
    </location>
</feature>
<dbReference type="GO" id="GO:0051536">
    <property type="term" value="F:iron-sulfur cluster binding"/>
    <property type="evidence" value="ECO:0007669"/>
    <property type="project" value="UniProtKB-KW"/>
</dbReference>
<dbReference type="GO" id="GO:0034085">
    <property type="term" value="P:establishment of sister chromatid cohesion"/>
    <property type="evidence" value="ECO:0007669"/>
    <property type="project" value="TreeGrafter"/>
</dbReference>
<keyword evidence="10" id="KW-0411">Iron-sulfur</keyword>
<dbReference type="EMBL" id="PYSW02000036">
    <property type="protein sequence ID" value="KAG2377868.1"/>
    <property type="molecule type" value="Genomic_DNA"/>
</dbReference>
<evidence type="ECO:0000256" key="6">
    <source>
        <dbReference type="ARBA" id="ARBA00022801"/>
    </source>
</evidence>
<keyword evidence="16" id="KW-1185">Reference proteome</keyword>
<feature type="region of interest" description="Disordered" evidence="13">
    <location>
        <begin position="87"/>
        <end position="106"/>
    </location>
</feature>
<dbReference type="GO" id="GO:0003677">
    <property type="term" value="F:DNA binding"/>
    <property type="evidence" value="ECO:0007669"/>
    <property type="project" value="InterPro"/>
</dbReference>
<dbReference type="InterPro" id="IPR010614">
    <property type="entry name" value="RAD3-like_helicase_DEAD"/>
</dbReference>
<evidence type="ECO:0000256" key="13">
    <source>
        <dbReference type="SAM" id="MobiDB-lite"/>
    </source>
</evidence>
<comment type="similarity">
    <text evidence="3">Belongs to the DEAD box helicase family. DEAH subfamily. DDX11/CHL1 sub-subfamily.</text>
</comment>
<protein>
    <recommendedName>
        <fullName evidence="14">Helicase ATP-binding domain-containing protein</fullName>
    </recommendedName>
</protein>
<keyword evidence="12" id="KW-0539">Nucleus</keyword>
<dbReference type="InterPro" id="IPR013020">
    <property type="entry name" value="Rad3/Chl1-like"/>
</dbReference>
<dbReference type="InterPro" id="IPR027417">
    <property type="entry name" value="P-loop_NTPase"/>
</dbReference>
<dbReference type="SMART" id="SM00487">
    <property type="entry name" value="DEXDc"/>
    <property type="match status" value="1"/>
</dbReference>
<feature type="domain" description="Helicase ATP-binding" evidence="14">
    <location>
        <begin position="11"/>
        <end position="419"/>
    </location>
</feature>
<dbReference type="RefSeq" id="XP_044545130.1">
    <property type="nucleotide sequence ID" value="XM_044699086.1"/>
</dbReference>
<evidence type="ECO:0000256" key="8">
    <source>
        <dbReference type="ARBA" id="ARBA00022840"/>
    </source>
</evidence>
<keyword evidence="9" id="KW-0408">Iron</keyword>
<comment type="subcellular location">
    <subcellularLocation>
        <location evidence="2">Nucleus</location>
    </subcellularLocation>
</comment>
<keyword evidence="8" id="KW-0067">ATP-binding</keyword>
<keyword evidence="5" id="KW-0547">Nucleotide-binding</keyword>
<dbReference type="GO" id="GO:0006139">
    <property type="term" value="P:nucleobase-containing compound metabolic process"/>
    <property type="evidence" value="ECO:0007669"/>
    <property type="project" value="InterPro"/>
</dbReference>
<evidence type="ECO:0000259" key="14">
    <source>
        <dbReference type="PROSITE" id="PS51193"/>
    </source>
</evidence>
<dbReference type="InterPro" id="IPR045028">
    <property type="entry name" value="DinG/Rad3-like"/>
</dbReference>
<dbReference type="PANTHER" id="PTHR11472">
    <property type="entry name" value="DNA REPAIR DEAD HELICASE RAD3/XP-D SUBFAMILY MEMBER"/>
    <property type="match status" value="1"/>
</dbReference>
<dbReference type="Gene3D" id="3.40.50.300">
    <property type="entry name" value="P-loop containing nucleotide triphosphate hydrolases"/>
    <property type="match status" value="3"/>
</dbReference>
<dbReference type="SUPFAM" id="SSF52540">
    <property type="entry name" value="P-loop containing nucleoside triphosphate hydrolases"/>
    <property type="match status" value="1"/>
</dbReference>
<comment type="caution">
    <text evidence="15">The sequence shown here is derived from an EMBL/GenBank/DDBJ whole genome shotgun (WGS) entry which is preliminary data.</text>
</comment>